<proteinExistence type="predicted"/>
<evidence type="ECO:0000313" key="1">
    <source>
        <dbReference type="EMBL" id="GHG61759.1"/>
    </source>
</evidence>
<dbReference type="Proteomes" id="UP000659697">
    <property type="component" value="Unassembled WGS sequence"/>
</dbReference>
<dbReference type="InterPro" id="IPR036768">
    <property type="entry name" value="PolIII_chi_sf"/>
</dbReference>
<dbReference type="SUPFAM" id="SSF102400">
    <property type="entry name" value="DNA polymerase III chi subunit"/>
    <property type="match status" value="1"/>
</dbReference>
<dbReference type="EMBL" id="BNAO01000001">
    <property type="protein sequence ID" value="GHG61759.1"/>
    <property type="molecule type" value="Genomic_DNA"/>
</dbReference>
<dbReference type="PANTHER" id="PTHR38767:SF1">
    <property type="entry name" value="DNA POLYMERASE III SUBUNIT CHI"/>
    <property type="match status" value="1"/>
</dbReference>
<gene>
    <name evidence="1" type="primary">holC</name>
    <name evidence="1" type="ORF">GCM10010919_06550</name>
</gene>
<dbReference type="InterPro" id="IPR007459">
    <property type="entry name" value="DNA_pol3_chi"/>
</dbReference>
<evidence type="ECO:0000313" key="2">
    <source>
        <dbReference type="Proteomes" id="UP000659697"/>
    </source>
</evidence>
<comment type="caution">
    <text evidence="1">The sequence shown here is derived from an EMBL/GenBank/DDBJ whole genome shotgun (WGS) entry which is preliminary data.</text>
</comment>
<dbReference type="PANTHER" id="PTHR38767">
    <property type="entry name" value="DNA POLYMERASE III SUBUNIT CHI"/>
    <property type="match status" value="1"/>
</dbReference>
<sequence length="160" mass="17874">MSVTFYVLTESADSVNHAASSTAAEPHNELSPASAHFAFACQLCADLYRAKQRVFVYTSDQQQAEFIDELLWQFDPDSFVPHNLSGEGPARGAPIEIGWQPPRQSRQVLINLTDKMPDFARRFASVIEFVPAEPALKAQARERYKQYRQAGITPETVTIG</sequence>
<reference evidence="2" key="1">
    <citation type="journal article" date="2019" name="Int. J. Syst. Evol. Microbiol.">
        <title>The Global Catalogue of Microorganisms (GCM) 10K type strain sequencing project: providing services to taxonomists for standard genome sequencing and annotation.</title>
        <authorList>
            <consortium name="The Broad Institute Genomics Platform"/>
            <consortium name="The Broad Institute Genome Sequencing Center for Infectious Disease"/>
            <person name="Wu L."/>
            <person name="Ma J."/>
        </authorList>
    </citation>
    <scope>NUCLEOTIDE SEQUENCE [LARGE SCALE GENOMIC DNA]</scope>
    <source>
        <strain evidence="2">CGMCC 1.7003</strain>
    </source>
</reference>
<keyword evidence="2" id="KW-1185">Reference proteome</keyword>
<dbReference type="RefSeq" id="WP_189430118.1">
    <property type="nucleotide sequence ID" value="NZ_BNAO01000001.1"/>
</dbReference>
<organism evidence="1 2">
    <name type="scientific">Alishewanella longhuensis</name>
    <dbReference type="NCBI Taxonomy" id="1091037"/>
    <lineage>
        <taxon>Bacteria</taxon>
        <taxon>Pseudomonadati</taxon>
        <taxon>Pseudomonadota</taxon>
        <taxon>Gammaproteobacteria</taxon>
        <taxon>Alteromonadales</taxon>
        <taxon>Alteromonadaceae</taxon>
        <taxon>Alishewanella</taxon>
    </lineage>
</organism>
<name>A0ABQ3KW12_9ALTE</name>
<dbReference type="Pfam" id="PF04364">
    <property type="entry name" value="DNA_pol3_chi"/>
    <property type="match status" value="1"/>
</dbReference>
<accession>A0ABQ3KW12</accession>
<protein>
    <submittedName>
        <fullName evidence="1">DNA polymerase III subunit chi</fullName>
    </submittedName>
</protein>
<dbReference type="Gene3D" id="3.40.50.10110">
    <property type="entry name" value="DNA polymerase III subunit chi"/>
    <property type="match status" value="1"/>
</dbReference>